<dbReference type="AlphaFoldDB" id="A0A081C9Z6"/>
<proteinExistence type="predicted"/>
<evidence type="ECO:0008006" key="3">
    <source>
        <dbReference type="Google" id="ProtNLM"/>
    </source>
</evidence>
<dbReference type="InterPro" id="IPR011250">
    <property type="entry name" value="OMP/PagP_B-barrel"/>
</dbReference>
<organism evidence="1">
    <name type="scientific">Vecturithrix granuli</name>
    <dbReference type="NCBI Taxonomy" id="1499967"/>
    <lineage>
        <taxon>Bacteria</taxon>
        <taxon>Candidatus Moduliflexota</taxon>
        <taxon>Candidatus Vecturitrichia</taxon>
        <taxon>Candidatus Vecturitrichales</taxon>
        <taxon>Candidatus Vecturitrichaceae</taxon>
        <taxon>Candidatus Vecturithrix</taxon>
    </lineage>
</organism>
<protein>
    <recommendedName>
        <fullName evidence="3">Outer membrane protein beta-barrel domain-containing protein</fullName>
    </recommendedName>
</protein>
<evidence type="ECO:0000313" key="1">
    <source>
        <dbReference type="EMBL" id="GAK61401.1"/>
    </source>
</evidence>
<accession>A0A081C9Z6</accession>
<evidence type="ECO:0000313" key="2">
    <source>
        <dbReference type="Proteomes" id="UP000030661"/>
    </source>
</evidence>
<dbReference type="SUPFAM" id="SSF56925">
    <property type="entry name" value="OMPA-like"/>
    <property type="match status" value="1"/>
</dbReference>
<keyword evidence="2" id="KW-1185">Reference proteome</keyword>
<gene>
    <name evidence="1" type="ORF">U27_01301</name>
</gene>
<dbReference type="EMBL" id="DF820479">
    <property type="protein sequence ID" value="GAK61401.1"/>
    <property type="molecule type" value="Genomic_DNA"/>
</dbReference>
<dbReference type="Proteomes" id="UP000030661">
    <property type="component" value="Unassembled WGS sequence"/>
</dbReference>
<dbReference type="eggNOG" id="ENOG5034C0Y">
    <property type="taxonomic scope" value="Bacteria"/>
</dbReference>
<dbReference type="HOGENOM" id="CLU_1514994_0_0_0"/>
<reference evidence="1" key="1">
    <citation type="journal article" date="2015" name="PeerJ">
        <title>First genomic representation of candidate bacterial phylum KSB3 points to enhanced environmental sensing as a trigger of wastewater bulking.</title>
        <authorList>
            <person name="Sekiguchi Y."/>
            <person name="Ohashi A."/>
            <person name="Parks D.H."/>
            <person name="Yamauchi T."/>
            <person name="Tyson G.W."/>
            <person name="Hugenholtz P."/>
        </authorList>
    </citation>
    <scope>NUCLEOTIDE SEQUENCE [LARGE SCALE GENOMIC DNA]</scope>
</reference>
<sequence length="177" mass="19595">MKKISILFVILGIQLFAGQDVLAANGSRFENVHRFGGGIHYWKSLEDIIIEGVDEEGLALLLSYQYQMVKFFTVEAMLEFLGDGYAGSDDAVFAPQVYVLVGRGIYAGAGIGWHFADGKAADSPFFGLRAGLDVEIVPTIFLDINVNYRSETWGFGKIHEDIQLNTMTLGAILRFEF</sequence>
<name>A0A081C9Z6_VECG1</name>